<evidence type="ECO:0000313" key="2">
    <source>
        <dbReference type="EMBL" id="OHA49190.1"/>
    </source>
</evidence>
<dbReference type="EMBL" id="MHST01000012">
    <property type="protein sequence ID" value="OHA49190.1"/>
    <property type="molecule type" value="Genomic_DNA"/>
</dbReference>
<reference evidence="2 3" key="1">
    <citation type="journal article" date="2016" name="Nat. Commun.">
        <title>Thousands of microbial genomes shed light on interconnected biogeochemical processes in an aquifer system.</title>
        <authorList>
            <person name="Anantharaman K."/>
            <person name="Brown C.T."/>
            <person name="Hug L.A."/>
            <person name="Sharon I."/>
            <person name="Castelle C.J."/>
            <person name="Probst A.J."/>
            <person name="Thomas B.C."/>
            <person name="Singh A."/>
            <person name="Wilkins M.J."/>
            <person name="Karaoz U."/>
            <person name="Brodie E.L."/>
            <person name="Williams K.H."/>
            <person name="Hubbard S.S."/>
            <person name="Banfield J.F."/>
        </authorList>
    </citation>
    <scope>NUCLEOTIDE SEQUENCE [LARGE SCALE GENOMIC DNA]</scope>
    <source>
        <strain evidence="3">RIFCSPHIGHO2_01_FULL_58_15</strain>
    </source>
</reference>
<accession>A0A1G2PLJ0</accession>
<name>A0A1G2PLJ0_TERXR</name>
<dbReference type="Pfam" id="PF01935">
    <property type="entry name" value="DUF87"/>
    <property type="match status" value="1"/>
</dbReference>
<dbReference type="InterPro" id="IPR058441">
    <property type="entry name" value="DUF8128"/>
</dbReference>
<dbReference type="Proteomes" id="UP000178690">
    <property type="component" value="Unassembled WGS sequence"/>
</dbReference>
<dbReference type="InterPro" id="IPR051162">
    <property type="entry name" value="T4SS_component"/>
</dbReference>
<comment type="caution">
    <text evidence="2">The sequence shown here is derived from an EMBL/GenBank/DDBJ whole genome shotgun (WGS) entry which is preliminary data.</text>
</comment>
<dbReference type="InterPro" id="IPR002789">
    <property type="entry name" value="HerA_central"/>
</dbReference>
<proteinExistence type="predicted"/>
<dbReference type="InterPro" id="IPR027417">
    <property type="entry name" value="P-loop_NTPase"/>
</dbReference>
<dbReference type="PANTHER" id="PTHR30121:SF6">
    <property type="entry name" value="SLR6007 PROTEIN"/>
    <property type="match status" value="1"/>
</dbReference>
<dbReference type="CDD" id="cd01127">
    <property type="entry name" value="TrwB_TraG_TraD_VirD4"/>
    <property type="match status" value="1"/>
</dbReference>
<dbReference type="InterPro" id="IPR003593">
    <property type="entry name" value="AAA+_ATPase"/>
</dbReference>
<dbReference type="AlphaFoldDB" id="A0A1G2PLJ0"/>
<protein>
    <recommendedName>
        <fullName evidence="1">AAA+ ATPase domain-containing protein</fullName>
    </recommendedName>
</protein>
<gene>
    <name evidence="2" type="ORF">A2682_00785</name>
</gene>
<organism evidence="2 3">
    <name type="scientific">Terrybacteria sp. (strain RIFCSPHIGHO2_01_FULL_58_15)</name>
    <dbReference type="NCBI Taxonomy" id="1802363"/>
    <lineage>
        <taxon>Bacteria</taxon>
        <taxon>Candidatus Terryibacteriota</taxon>
    </lineage>
</organism>
<dbReference type="Gene3D" id="3.40.50.300">
    <property type="entry name" value="P-loop containing nucleotide triphosphate hydrolases"/>
    <property type="match status" value="2"/>
</dbReference>
<evidence type="ECO:0000313" key="3">
    <source>
        <dbReference type="Proteomes" id="UP000178690"/>
    </source>
</evidence>
<dbReference type="PANTHER" id="PTHR30121">
    <property type="entry name" value="UNCHARACTERIZED PROTEIN YJGR-RELATED"/>
    <property type="match status" value="1"/>
</dbReference>
<feature type="domain" description="AAA+ ATPase" evidence="1">
    <location>
        <begin position="415"/>
        <end position="734"/>
    </location>
</feature>
<dbReference type="SUPFAM" id="SSF52540">
    <property type="entry name" value="P-loop containing nucleoside triphosphate hydrolases"/>
    <property type="match status" value="1"/>
</dbReference>
<sequence>MLWIVALVLFVAAVLAGGFFWDRLRDRFELRRSLDSVLFRVALPRVFPQEEEQRKKPEKEQIAVMEQFYAAFSRLSDRGMRALLLGPPHIALELALPSVGEEIAFYVAAPRFFADETEKAIHGIYEAAHVERIRDYNIFHPYGVAAGASVTLRRHFALPIKTYQTLETDPLRTLTTALSKLAVEGEGAAIQLLVRPAPQGRRFAGLRIARQMQKSGHSFERARREVSGAWQFFGAMRPEMRSRDRQRMMPSHDPNRPWYAEQQQPLTPLVQEVVRGVESKASKLLFEVNIRVLAAAPVPVQAEEILNHLKVAFHQFDAPELNGPKIVTHRSRALKRLAYQYAFRIFDPGRAITLSTEELTTLYHLPNVSLETPKVRFLKARPASPPPNLPKEGILLGQNTYRGIVNEARISPDDRRRHLYVVGQTGTGKTTLLRELIRQDIVAGRGVAVIDPHGDLAESVLTLVPEERAEDVIYFDPADMERPMGLNMLEWRTEEQKDFAVQEMVRIFEKLFPPEIIGPMFEHNMRNAMLTLMADPDDPGTIVEIPRIFTDEVFARRYVARVTDPLVRSFWEQEMAKTTEFHKSEMLGYLISKVGRFVENAMMRNIIGQAHSSFDLRRVMDEGRIFIANLSKGRVGEVNASLLGLILVGKMQMAALARADVLEADRRDFHLYIDEFQNFTTESIATILSEARKYRLNLTIAHQFIAQLADPIREAVFGNVGSLVSFRVGPKDAEFLAKQFAPVFTEQDLVNIENFHAYVKLMIRGIAERPFNIEISPPTQGRSEGFAALRDLSRMRFGRARTEVEQEILDRSQLGAAGFSEQGFTPGERNA</sequence>
<dbReference type="STRING" id="1802363.A2682_00785"/>
<dbReference type="SMART" id="SM00382">
    <property type="entry name" value="AAA"/>
    <property type="match status" value="1"/>
</dbReference>
<evidence type="ECO:0000259" key="1">
    <source>
        <dbReference type="SMART" id="SM00382"/>
    </source>
</evidence>
<dbReference type="Pfam" id="PF26449">
    <property type="entry name" value="DUF8128"/>
    <property type="match status" value="1"/>
</dbReference>